<dbReference type="GO" id="GO:0005546">
    <property type="term" value="F:phosphatidylinositol-4,5-bisphosphate binding"/>
    <property type="evidence" value="ECO:0007669"/>
    <property type="project" value="TreeGrafter"/>
</dbReference>
<feature type="domain" description="AP180 N-terminal homology (ANTH)" evidence="1">
    <location>
        <begin position="145"/>
        <end position="228"/>
    </location>
</feature>
<reference evidence="2" key="1">
    <citation type="submission" date="2018-01" db="EMBL/GenBank/DDBJ databases">
        <authorList>
            <person name="Mao J.F."/>
        </authorList>
    </citation>
    <scope>NUCLEOTIDE SEQUENCE</scope>
    <source>
        <strain evidence="2">Huo1</strain>
        <tissue evidence="2">Leaf</tissue>
    </source>
</reference>
<sequence>MMQLRVYIISLPKSNPLLSISTFLSHLFSAQLPPSCGLPRPTASELRKKHHSAKWIFDLVEMEKLSDYTWKEAYNVVEQADGRAEQINGMDSRQFLAASRIYGAISGGNRRCRLKEFWGVKKNSWRTVFRESDGSTSLYPCTFHDSTSSASDDYTAFVKSYARLLDEALDAHAFISTNGDDADKLTCTIEVMPQVQSLIDRAIGCWPVGAASRSFLVRSAMKHVIRDTAWKAAMQAEELSRFHDWCKGMGYCGSYEYPYIDRILAIQIRRQAAVKMKRWSH</sequence>
<dbReference type="GO" id="GO:0032050">
    <property type="term" value="F:clathrin heavy chain binding"/>
    <property type="evidence" value="ECO:0007669"/>
    <property type="project" value="TreeGrafter"/>
</dbReference>
<dbReference type="PANTHER" id="PTHR22951:SF22">
    <property type="entry name" value="ENTH DOMAIN-CONTAINING PROTEIN"/>
    <property type="match status" value="1"/>
</dbReference>
<dbReference type="InterPro" id="IPR011417">
    <property type="entry name" value="ANTH_dom"/>
</dbReference>
<dbReference type="Proteomes" id="UP000298416">
    <property type="component" value="Unassembled WGS sequence"/>
</dbReference>
<dbReference type="GO" id="GO:0005545">
    <property type="term" value="F:1-phosphatidylinositol binding"/>
    <property type="evidence" value="ECO:0007669"/>
    <property type="project" value="TreeGrafter"/>
</dbReference>
<dbReference type="PANTHER" id="PTHR22951">
    <property type="entry name" value="CLATHRIN ASSEMBLY PROTEIN"/>
    <property type="match status" value="1"/>
</dbReference>
<proteinExistence type="predicted"/>
<evidence type="ECO:0000313" key="2">
    <source>
        <dbReference type="EMBL" id="KAG6416412.1"/>
    </source>
</evidence>
<dbReference type="GO" id="GO:0048268">
    <property type="term" value="P:clathrin coat assembly"/>
    <property type="evidence" value="ECO:0007669"/>
    <property type="project" value="InterPro"/>
</dbReference>
<dbReference type="Pfam" id="PF07651">
    <property type="entry name" value="ANTH"/>
    <property type="match status" value="1"/>
</dbReference>
<dbReference type="GO" id="GO:0072583">
    <property type="term" value="P:clathrin-dependent endocytosis"/>
    <property type="evidence" value="ECO:0007669"/>
    <property type="project" value="InterPro"/>
</dbReference>
<comment type="caution">
    <text evidence="2">The sequence shown here is derived from an EMBL/GenBank/DDBJ whole genome shotgun (WGS) entry which is preliminary data.</text>
</comment>
<dbReference type="GO" id="GO:0005905">
    <property type="term" value="C:clathrin-coated pit"/>
    <property type="evidence" value="ECO:0007669"/>
    <property type="project" value="TreeGrafter"/>
</dbReference>
<protein>
    <recommendedName>
        <fullName evidence="1">AP180 N-terminal homology (ANTH) domain-containing protein</fullName>
    </recommendedName>
</protein>
<evidence type="ECO:0000259" key="1">
    <source>
        <dbReference type="Pfam" id="PF07651"/>
    </source>
</evidence>
<dbReference type="GO" id="GO:0030136">
    <property type="term" value="C:clathrin-coated vesicle"/>
    <property type="evidence" value="ECO:0007669"/>
    <property type="project" value="TreeGrafter"/>
</dbReference>
<dbReference type="AlphaFoldDB" id="A0A8X8ZTD6"/>
<gene>
    <name evidence="2" type="ORF">SASPL_123842</name>
</gene>
<evidence type="ECO:0000313" key="3">
    <source>
        <dbReference type="Proteomes" id="UP000298416"/>
    </source>
</evidence>
<accession>A0A8X8ZTD6</accession>
<dbReference type="SUPFAM" id="SSF89009">
    <property type="entry name" value="GAT-like domain"/>
    <property type="match status" value="1"/>
</dbReference>
<dbReference type="GO" id="GO:0006900">
    <property type="term" value="P:vesicle budding from membrane"/>
    <property type="evidence" value="ECO:0007669"/>
    <property type="project" value="TreeGrafter"/>
</dbReference>
<dbReference type="GO" id="GO:0000149">
    <property type="term" value="F:SNARE binding"/>
    <property type="evidence" value="ECO:0007669"/>
    <property type="project" value="TreeGrafter"/>
</dbReference>
<keyword evidence="3" id="KW-1185">Reference proteome</keyword>
<organism evidence="2">
    <name type="scientific">Salvia splendens</name>
    <name type="common">Scarlet sage</name>
    <dbReference type="NCBI Taxonomy" id="180675"/>
    <lineage>
        <taxon>Eukaryota</taxon>
        <taxon>Viridiplantae</taxon>
        <taxon>Streptophyta</taxon>
        <taxon>Embryophyta</taxon>
        <taxon>Tracheophyta</taxon>
        <taxon>Spermatophyta</taxon>
        <taxon>Magnoliopsida</taxon>
        <taxon>eudicotyledons</taxon>
        <taxon>Gunneridae</taxon>
        <taxon>Pentapetalae</taxon>
        <taxon>asterids</taxon>
        <taxon>lamiids</taxon>
        <taxon>Lamiales</taxon>
        <taxon>Lamiaceae</taxon>
        <taxon>Nepetoideae</taxon>
        <taxon>Mentheae</taxon>
        <taxon>Salviinae</taxon>
        <taxon>Salvia</taxon>
        <taxon>Salvia subgen. Calosphace</taxon>
        <taxon>core Calosphace</taxon>
    </lineage>
</organism>
<name>A0A8X8ZTD6_SALSN</name>
<dbReference type="EMBL" id="PNBA02000008">
    <property type="protein sequence ID" value="KAG6416412.1"/>
    <property type="molecule type" value="Genomic_DNA"/>
</dbReference>
<reference evidence="2" key="2">
    <citation type="submission" date="2020-08" db="EMBL/GenBank/DDBJ databases">
        <title>Plant Genome Project.</title>
        <authorList>
            <person name="Zhang R.-G."/>
        </authorList>
    </citation>
    <scope>NUCLEOTIDE SEQUENCE</scope>
    <source>
        <strain evidence="2">Huo1</strain>
        <tissue evidence="2">Leaf</tissue>
    </source>
</reference>
<dbReference type="InterPro" id="IPR045192">
    <property type="entry name" value="AP180-like"/>
</dbReference>